<proteinExistence type="predicted"/>
<dbReference type="Gene3D" id="3.40.630.30">
    <property type="match status" value="1"/>
</dbReference>
<reference evidence="4 5" key="1">
    <citation type="submission" date="2012-03" db="EMBL/GenBank/DDBJ databases">
        <title>The Genome Sequence of Bartonella tamiae Th239.</title>
        <authorList>
            <consortium name="The Broad Institute Genome Sequencing Platform"/>
            <consortium name="The Broad Institute Genome Sequencing Center for Infectious Disease"/>
            <person name="Feldgarden M."/>
            <person name="Kirby J."/>
            <person name="Kosoy M."/>
            <person name="Birtles R."/>
            <person name="Probert W.S."/>
            <person name="Chiaraviglio L."/>
            <person name="Young S.K."/>
            <person name="Zeng Q."/>
            <person name="Gargeya S."/>
            <person name="Fitzgerald M."/>
            <person name="Haas B."/>
            <person name="Abouelleil A."/>
            <person name="Alvarado L."/>
            <person name="Arachchi H.M."/>
            <person name="Berlin A."/>
            <person name="Chapman S.B."/>
            <person name="Gearin G."/>
            <person name="Goldberg J."/>
            <person name="Griggs A."/>
            <person name="Gujja S."/>
            <person name="Hansen M."/>
            <person name="Heiman D."/>
            <person name="Howarth C."/>
            <person name="Larimer J."/>
            <person name="Lui A."/>
            <person name="MacDonald P.J.P."/>
            <person name="McCowen C."/>
            <person name="Montmayeur A."/>
            <person name="Murphy C."/>
            <person name="Neiman D."/>
            <person name="Pearson M."/>
            <person name="Priest M."/>
            <person name="Roberts A."/>
            <person name="Saif S."/>
            <person name="Shea T."/>
            <person name="Sisk P."/>
            <person name="Stolte C."/>
            <person name="Sykes S."/>
            <person name="Wortman J."/>
            <person name="Nusbaum C."/>
            <person name="Birren B."/>
        </authorList>
    </citation>
    <scope>NUCLEOTIDE SEQUENCE [LARGE SCALE GENOMIC DNA]</scope>
    <source>
        <strain evidence="4 5">Th239</strain>
    </source>
</reference>
<dbReference type="GO" id="GO:0008080">
    <property type="term" value="F:N-acetyltransferase activity"/>
    <property type="evidence" value="ECO:0007669"/>
    <property type="project" value="InterPro"/>
</dbReference>
<dbReference type="SUPFAM" id="SSF55729">
    <property type="entry name" value="Acyl-CoA N-acyltransferases (Nat)"/>
    <property type="match status" value="1"/>
</dbReference>
<dbReference type="STRING" id="1094558.ME5_00581"/>
<dbReference type="PANTHER" id="PTHR42919:SF8">
    <property type="entry name" value="N-ALPHA-ACETYLTRANSFERASE 50"/>
    <property type="match status" value="1"/>
</dbReference>
<dbReference type="CDD" id="cd04301">
    <property type="entry name" value="NAT_SF"/>
    <property type="match status" value="1"/>
</dbReference>
<dbReference type="PATRIC" id="fig|1094558.3.peg.644"/>
<feature type="domain" description="N-acetyltransferase" evidence="3">
    <location>
        <begin position="11"/>
        <end position="160"/>
    </location>
</feature>
<comment type="caution">
    <text evidence="4">The sequence shown here is derived from an EMBL/GenBank/DDBJ whole genome shotgun (WGS) entry which is preliminary data.</text>
</comment>
<dbReference type="eggNOG" id="COG0456">
    <property type="taxonomic scope" value="Bacteria"/>
</dbReference>
<gene>
    <name evidence="4" type="ORF">ME5_00581</name>
</gene>
<dbReference type="InterPro" id="IPR006464">
    <property type="entry name" value="AcTrfase_RimI/Ard1"/>
</dbReference>
<sequence>MVGFPFLKNNFSITHIEKDDVGALEAVHQTAFFDSWNAETFLQFLSDPQIFGYVLRLVGQPKRLLGFVLCRLVLQEAEIITIAVHPYFRSRGVGKDLLEAVLRHLYRERATSLFLEVDETNKAALHLYHYFSFQEIGRRPAYYQTSSGRNDALIMKRSFQQKD</sequence>
<dbReference type="Pfam" id="PF00583">
    <property type="entry name" value="Acetyltransf_1"/>
    <property type="match status" value="1"/>
</dbReference>
<evidence type="ECO:0000313" key="4">
    <source>
        <dbReference type="EMBL" id="EJF91249.1"/>
    </source>
</evidence>
<dbReference type="EMBL" id="AIMB01000003">
    <property type="protein sequence ID" value="EJF91249.1"/>
    <property type="molecule type" value="Genomic_DNA"/>
</dbReference>
<evidence type="ECO:0000256" key="1">
    <source>
        <dbReference type="ARBA" id="ARBA00022679"/>
    </source>
</evidence>
<evidence type="ECO:0000313" key="5">
    <source>
        <dbReference type="Proteomes" id="UP000008952"/>
    </source>
</evidence>
<dbReference type="InterPro" id="IPR016181">
    <property type="entry name" value="Acyl_CoA_acyltransferase"/>
</dbReference>
<keyword evidence="2" id="KW-0012">Acyltransferase</keyword>
<evidence type="ECO:0000256" key="2">
    <source>
        <dbReference type="ARBA" id="ARBA00023315"/>
    </source>
</evidence>
<organism evidence="4 5">
    <name type="scientific">Bartonella tamiae Th239</name>
    <dbReference type="NCBI Taxonomy" id="1094558"/>
    <lineage>
        <taxon>Bacteria</taxon>
        <taxon>Pseudomonadati</taxon>
        <taxon>Pseudomonadota</taxon>
        <taxon>Alphaproteobacteria</taxon>
        <taxon>Hyphomicrobiales</taxon>
        <taxon>Bartonellaceae</taxon>
        <taxon>Bartonella</taxon>
    </lineage>
</organism>
<dbReference type="OrthoDB" id="9804026at2"/>
<name>J0R6A8_9HYPH</name>
<dbReference type="HOGENOM" id="CLU_013985_23_2_5"/>
<dbReference type="Proteomes" id="UP000008952">
    <property type="component" value="Unassembled WGS sequence"/>
</dbReference>
<evidence type="ECO:0000259" key="3">
    <source>
        <dbReference type="PROSITE" id="PS51186"/>
    </source>
</evidence>
<dbReference type="RefSeq" id="WP_008038256.1">
    <property type="nucleotide sequence ID" value="NZ_JH725147.1"/>
</dbReference>
<dbReference type="PANTHER" id="PTHR42919">
    <property type="entry name" value="N-ALPHA-ACETYLTRANSFERASE"/>
    <property type="match status" value="1"/>
</dbReference>
<dbReference type="InterPro" id="IPR000182">
    <property type="entry name" value="GNAT_dom"/>
</dbReference>
<dbReference type="InterPro" id="IPR051556">
    <property type="entry name" value="N-term/lysine_N-AcTrnsfr"/>
</dbReference>
<dbReference type="PROSITE" id="PS51186">
    <property type="entry name" value="GNAT"/>
    <property type="match status" value="1"/>
</dbReference>
<dbReference type="NCBIfam" id="TIGR01575">
    <property type="entry name" value="rimI"/>
    <property type="match status" value="1"/>
</dbReference>
<accession>J0R6A8</accession>
<dbReference type="AlphaFoldDB" id="J0R6A8"/>
<protein>
    <submittedName>
        <fullName evidence="4">Ribosomal-protein-alanine acetyltransferase</fullName>
    </submittedName>
</protein>
<keyword evidence="5" id="KW-1185">Reference proteome</keyword>
<keyword evidence="1 4" id="KW-0808">Transferase</keyword>